<accession>A0A1A9UY03</accession>
<organism evidence="8 9">
    <name type="scientific">Glossina austeni</name>
    <name type="common">Savannah tsetse fly</name>
    <dbReference type="NCBI Taxonomy" id="7395"/>
    <lineage>
        <taxon>Eukaryota</taxon>
        <taxon>Metazoa</taxon>
        <taxon>Ecdysozoa</taxon>
        <taxon>Arthropoda</taxon>
        <taxon>Hexapoda</taxon>
        <taxon>Insecta</taxon>
        <taxon>Pterygota</taxon>
        <taxon>Neoptera</taxon>
        <taxon>Endopterygota</taxon>
        <taxon>Diptera</taxon>
        <taxon>Brachycera</taxon>
        <taxon>Muscomorpha</taxon>
        <taxon>Hippoboscoidea</taxon>
        <taxon>Glossinidae</taxon>
        <taxon>Glossina</taxon>
    </lineage>
</organism>
<dbReference type="GO" id="GO:0006108">
    <property type="term" value="P:malate metabolic process"/>
    <property type="evidence" value="ECO:0007669"/>
    <property type="project" value="TreeGrafter"/>
</dbReference>
<dbReference type="PANTHER" id="PTHR23406:SF90">
    <property type="entry name" value="MALIC ENZYME-RELATED"/>
    <property type="match status" value="1"/>
</dbReference>
<evidence type="ECO:0000259" key="7">
    <source>
        <dbReference type="SMART" id="SM00919"/>
    </source>
</evidence>
<dbReference type="InterPro" id="IPR001891">
    <property type="entry name" value="Malic_OxRdtase"/>
</dbReference>
<comment type="cofactor">
    <cofactor evidence="6">
        <name>Mg(2+)</name>
        <dbReference type="ChEBI" id="CHEBI:18420"/>
    </cofactor>
    <cofactor evidence="6">
        <name>Mn(2+)</name>
        <dbReference type="ChEBI" id="CHEBI:29035"/>
    </cofactor>
    <text evidence="6">Divalent metal cations. Prefers magnesium or manganese.</text>
</comment>
<dbReference type="Gene3D" id="3.40.50.720">
    <property type="entry name" value="NAD(P)-binding Rossmann-like Domain"/>
    <property type="match status" value="1"/>
</dbReference>
<evidence type="ECO:0000313" key="9">
    <source>
        <dbReference type="Proteomes" id="UP000078200"/>
    </source>
</evidence>
<dbReference type="PIRSF" id="PIRSF000106">
    <property type="entry name" value="ME"/>
    <property type="match status" value="1"/>
</dbReference>
<comment type="similarity">
    <text evidence="2">Belongs to the malic enzymes family.</text>
</comment>
<keyword evidence="4" id="KW-0560">Oxidoreductase</keyword>
<dbReference type="SMART" id="SM00919">
    <property type="entry name" value="Malic_M"/>
    <property type="match status" value="1"/>
</dbReference>
<feature type="binding site" evidence="6">
    <location>
        <position position="18"/>
    </location>
    <ligand>
        <name>a divalent metal cation</name>
        <dbReference type="ChEBI" id="CHEBI:60240"/>
    </ligand>
</feature>
<dbReference type="GO" id="GO:0046872">
    <property type="term" value="F:metal ion binding"/>
    <property type="evidence" value="ECO:0007669"/>
    <property type="project" value="UniProtKB-KW"/>
</dbReference>
<dbReference type="GO" id="GO:0004473">
    <property type="term" value="F:malate dehydrogenase (decarboxylating) (NADP+) activity"/>
    <property type="evidence" value="ECO:0007669"/>
    <property type="project" value="TreeGrafter"/>
</dbReference>
<dbReference type="SUPFAM" id="SSF53223">
    <property type="entry name" value="Aminoacid dehydrogenase-like, N-terminal domain"/>
    <property type="match status" value="1"/>
</dbReference>
<dbReference type="GO" id="GO:0051287">
    <property type="term" value="F:NAD binding"/>
    <property type="evidence" value="ECO:0007669"/>
    <property type="project" value="InterPro"/>
</dbReference>
<dbReference type="PRINTS" id="PR00072">
    <property type="entry name" value="MALOXRDTASE"/>
</dbReference>
<dbReference type="InterPro" id="IPR046346">
    <property type="entry name" value="Aminoacid_DH-like_N_sf"/>
</dbReference>
<dbReference type="InterPro" id="IPR012302">
    <property type="entry name" value="Malic_NAD-bd"/>
</dbReference>
<dbReference type="PANTHER" id="PTHR23406">
    <property type="entry name" value="MALIC ENZYME-RELATED"/>
    <property type="match status" value="1"/>
</dbReference>
<dbReference type="Proteomes" id="UP000078200">
    <property type="component" value="Unassembled WGS sequence"/>
</dbReference>
<dbReference type="Gene3D" id="3.40.50.10380">
    <property type="entry name" value="Malic enzyme, N-terminal domain"/>
    <property type="match status" value="1"/>
</dbReference>
<evidence type="ECO:0000256" key="6">
    <source>
        <dbReference type="PIRSR" id="PIRSR000106-3"/>
    </source>
</evidence>
<protein>
    <submittedName>
        <fullName evidence="8">Malic enzyme</fullName>
    </submittedName>
</protein>
<evidence type="ECO:0000313" key="8">
    <source>
        <dbReference type="EnsemblMetazoa" id="GAUT019415-PA"/>
    </source>
</evidence>
<evidence type="ECO:0000256" key="2">
    <source>
        <dbReference type="ARBA" id="ARBA00008785"/>
    </source>
</evidence>
<comment type="cofactor">
    <cofactor evidence="1">
        <name>Mn(2+)</name>
        <dbReference type="ChEBI" id="CHEBI:29035"/>
    </cofactor>
</comment>
<dbReference type="InterPro" id="IPR037062">
    <property type="entry name" value="Malic_N_dom_sf"/>
</dbReference>
<reference evidence="8" key="1">
    <citation type="submission" date="2020-05" db="UniProtKB">
        <authorList>
            <consortium name="EnsemblMetazoa"/>
        </authorList>
    </citation>
    <scope>IDENTIFICATION</scope>
    <source>
        <strain evidence="8">TTRI</strain>
    </source>
</reference>
<dbReference type="AlphaFoldDB" id="A0A1A9UY03"/>
<dbReference type="VEuPathDB" id="VectorBase:GAUT019415"/>
<feature type="binding site" evidence="5">
    <location>
        <position position="182"/>
    </location>
    <ligand>
        <name>(S)-malate</name>
        <dbReference type="ChEBI" id="CHEBI:15589"/>
    </ligand>
</feature>
<feature type="binding site" evidence="6">
    <location>
        <position position="41"/>
    </location>
    <ligand>
        <name>a divalent metal cation</name>
        <dbReference type="ChEBI" id="CHEBI:60240"/>
    </ligand>
</feature>
<feature type="domain" description="Malic enzyme NAD-binding" evidence="7">
    <location>
        <begin position="42"/>
        <end position="284"/>
    </location>
</feature>
<evidence type="ECO:0000256" key="5">
    <source>
        <dbReference type="PIRSR" id="PIRSR000106-2"/>
    </source>
</evidence>
<dbReference type="SUPFAM" id="SSF51735">
    <property type="entry name" value="NAD(P)-binding Rossmann-fold domains"/>
    <property type="match status" value="1"/>
</dbReference>
<dbReference type="Pfam" id="PF03949">
    <property type="entry name" value="Malic_M"/>
    <property type="match status" value="1"/>
</dbReference>
<name>A0A1A9UY03_GLOAU</name>
<dbReference type="STRING" id="7395.A0A1A9UY03"/>
<sequence>MEAVVKRYGQNTLVQFEDFGNQNAFRFLGKFRNTYCTFNDDIQGTAAVAAAGLYASKRIINRNFAGSTFVFAGAGEAAIGIASLCAKAMVDERVDEKTVLSKMWMLDVDGLLTTTRKKGAISAHQTKFAKDVEPLDKLEDIVTKYKPNVLIGASAAAGIFIPKILQTVAANNERPIVFALSNPTSKAECTAEQAYHNTDGRVVFSSGSPFPPVTINNQAKVTMPLGVIATGTHHIPEDMFLISAKELANFVEQSDLDRGSLYSPLKSIHEVSMRIASAITSYAYKEGLASTYPEPECKREWLKEQLYNFNYESSMPVTWAWPQMPYFKTPRENDH</sequence>
<evidence type="ECO:0000256" key="3">
    <source>
        <dbReference type="ARBA" id="ARBA00022723"/>
    </source>
</evidence>
<keyword evidence="9" id="KW-1185">Reference proteome</keyword>
<evidence type="ECO:0000256" key="4">
    <source>
        <dbReference type="ARBA" id="ARBA00023002"/>
    </source>
</evidence>
<keyword evidence="3 6" id="KW-0479">Metal-binding</keyword>
<evidence type="ECO:0000256" key="1">
    <source>
        <dbReference type="ARBA" id="ARBA00001936"/>
    </source>
</evidence>
<dbReference type="EnsemblMetazoa" id="GAUT019415-RA">
    <property type="protein sequence ID" value="GAUT019415-PA"/>
    <property type="gene ID" value="GAUT019415"/>
</dbReference>
<dbReference type="PROSITE" id="PS00331">
    <property type="entry name" value="MALIC_ENZYMES"/>
    <property type="match status" value="1"/>
</dbReference>
<dbReference type="FunFam" id="3.40.50.720:FF:000060">
    <property type="entry name" value="Malic enzyme"/>
    <property type="match status" value="1"/>
</dbReference>
<dbReference type="InterPro" id="IPR015884">
    <property type="entry name" value="Malic_enzyme_CS"/>
</dbReference>
<feature type="binding site" evidence="6">
    <location>
        <position position="17"/>
    </location>
    <ligand>
        <name>a divalent metal cation</name>
        <dbReference type="ChEBI" id="CHEBI:60240"/>
    </ligand>
</feature>
<proteinExistence type="inferred from homology"/>
<dbReference type="InterPro" id="IPR036291">
    <property type="entry name" value="NAD(P)-bd_dom_sf"/>
</dbReference>
<dbReference type="GO" id="GO:0005739">
    <property type="term" value="C:mitochondrion"/>
    <property type="evidence" value="ECO:0007669"/>
    <property type="project" value="TreeGrafter"/>
</dbReference>